<sequence>MSIEKVTIPSISSSKMGKEFYTVLSVELGNTTIKSIIITTNIKTNKSYELNKCVDLTRNVDNPGDSEEVFGHTIWNKPLSGQVIEKAVSRIIKKSLSEVGLDVSDLDFVVRSTGVVALSSLSYHMDVIIKSLSNGCLNAGIKPSQMMAPFSINNIPEHIRKSSFFNNIKFDGSIVGVASPKKTGVVSNEMESQLVTAGIKLASKSSTVDYRNPVISIDMGTTLAGEVVDDSKPYGKLVCNYIGLAGGISDIILRGCDVIEDNMSTIDIANNQNNIQFNEDILHKHTIKLHEFIDIMKVPKNLDEFGQVRIDLTLQKQENINIIGSRINNSKKLITTFNNITQDYTNSEILLQIDDMYAYFIKRLIDQTSKLNIIQPKTTLGITGRAGITGYKPYFIEKYLNNSFDNILFTPDGLALGALMMARCMNSLGTPINPVGGSRGGMCIMQQRIKLSKKR</sequence>
<reference evidence="1 2" key="1">
    <citation type="submission" date="2017-05" db="EMBL/GenBank/DDBJ databases">
        <title>Host range expansion of the Methanosphaera genus to humans and monogastric animals involves recent and extensive reduction in genome content.</title>
        <authorList>
            <person name="Hoedt E.C."/>
            <person name="Volmer J.G."/>
            <person name="Parks D.H."/>
            <person name="Rosewarne C.P."/>
            <person name="Denman S.E."/>
            <person name="Mcsweeney C.S."/>
            <person name="O Cuiv P."/>
            <person name="Hugenholtz P."/>
            <person name="Tyson G.W."/>
            <person name="Morrison M."/>
        </authorList>
    </citation>
    <scope>NUCLEOTIDE SEQUENCE [LARGE SCALE GENOMIC DNA]</scope>
    <source>
        <strain evidence="1 2">PA5</strain>
    </source>
</reference>
<proteinExistence type="predicted"/>
<dbReference type="AlphaFoldDB" id="A0A328Q213"/>
<name>A0A328Q213_9EURY</name>
<dbReference type="EMBL" id="NGJK01000016">
    <property type="protein sequence ID" value="RAP03583.1"/>
    <property type="molecule type" value="Genomic_DNA"/>
</dbReference>
<gene>
    <name evidence="1" type="ORF">CA615_01570</name>
</gene>
<protein>
    <submittedName>
        <fullName evidence="1">Methanogenesis marker 14 protein</fullName>
    </submittedName>
</protein>
<accession>A0A328Q213</accession>
<dbReference type="Pfam" id="PF09887">
    <property type="entry name" value="DUF2114"/>
    <property type="match status" value="1"/>
</dbReference>
<dbReference type="RefSeq" id="WP_112149336.1">
    <property type="nucleotide sequence ID" value="NZ_NGJK01000016.1"/>
</dbReference>
<dbReference type="NCBIfam" id="TIGR03285">
    <property type="entry name" value="methan_mark_14"/>
    <property type="match status" value="1"/>
</dbReference>
<comment type="caution">
    <text evidence="1">The sequence shown here is derived from an EMBL/GenBank/DDBJ whole genome shotgun (WGS) entry which is preliminary data.</text>
</comment>
<dbReference type="Proteomes" id="UP000248557">
    <property type="component" value="Unassembled WGS sequence"/>
</dbReference>
<evidence type="ECO:0000313" key="2">
    <source>
        <dbReference type="Proteomes" id="UP000248557"/>
    </source>
</evidence>
<dbReference type="InterPro" id="IPR008303">
    <property type="entry name" value="Methan_mark_14"/>
</dbReference>
<organism evidence="1 2">
    <name type="scientific">Methanosphaera stadtmanae</name>
    <dbReference type="NCBI Taxonomy" id="2317"/>
    <lineage>
        <taxon>Archaea</taxon>
        <taxon>Methanobacteriati</taxon>
        <taxon>Methanobacteriota</taxon>
        <taxon>Methanomada group</taxon>
        <taxon>Methanobacteria</taxon>
        <taxon>Methanobacteriales</taxon>
        <taxon>Methanobacteriaceae</taxon>
        <taxon>Methanosphaera</taxon>
    </lineage>
</organism>
<evidence type="ECO:0000313" key="1">
    <source>
        <dbReference type="EMBL" id="RAP03583.1"/>
    </source>
</evidence>